<dbReference type="Pfam" id="PF03723">
    <property type="entry name" value="Hemocyanin_C"/>
    <property type="match status" value="1"/>
</dbReference>
<protein>
    <submittedName>
        <fullName evidence="14">Phenoloxidase 3-like</fullName>
    </submittedName>
</protein>
<comment type="cofactor">
    <cofactor evidence="1">
        <name>Cu(2+)</name>
        <dbReference type="ChEBI" id="CHEBI:29036"/>
    </cofactor>
</comment>
<dbReference type="InterPro" id="IPR037020">
    <property type="entry name" value="Hemocyanin_C_sf"/>
</dbReference>
<dbReference type="RefSeq" id="XP_016984437.1">
    <property type="nucleotide sequence ID" value="XM_017128948.1"/>
</dbReference>
<dbReference type="GeneID" id="108048366"/>
<dbReference type="PROSITE" id="PS00210">
    <property type="entry name" value="HEMOCYANIN_2"/>
    <property type="match status" value="1"/>
</dbReference>
<sequence>MVNKKDLLLLFDHPTEPVFMDKGGNGTVFEMPDSFLTERYSRVSKNVQTRVSGEGKPKIFVKDITIPDLSFPESLKRNQSFSLFVKSHRQMAGYLIEVFTKLPSVDDLLSVAVYARDRVHPVLFHYALSVALLHRPDTQGLDLPSFWQAFPGRFVDSAVMQELREESFVVQSPGDRRPMVIPTKYTSSDLDPEQRMWYFREDIGVNLHHWHWHLVYPTETSPGADRRIVEKDRRGELFYYMHQQLIVRYNAERLSNYMASVQPLNNLDETIAEGYFPKMDSLVASRAYPPRSDNTRLSDVNRPTERLRVGIDEMKRWRERIYQAIHQRFVIDTNNKRIPLDEVNGIDILGNMIEANALSPNQMLYGNFHNMGHVLIAFSHDPTNKHLEPAGVMGYVSTSMRDPVFYKWHALIDDIFQEHKKILPAYKAEDLSFRDIDVSSIQVESRGQKNRLTTYFKESDLDLSRGMDFQPRGNVYARFTHLQHHPFQYNIVVNNFSGVQRYGYVRIFMAPKFDDTGLPMVFANQRLMMMELDKFVVMLPPGQNTFTRNSTDSSVTIPFERTFRNLDSNRGARNSPEEQENYFCGCGWPNHMLVPMGRAEGMSFDLFVMVSNYENDRVDQPRMDGCSDAASYCGIRDRLYPDRKAMGYPFDRVPRATATTLNQFLTSNMQTVEITITHDSTIDRLPALTN</sequence>
<dbReference type="InterPro" id="IPR005204">
    <property type="entry name" value="Hemocyanin_N"/>
</dbReference>
<dbReference type="PANTHER" id="PTHR11511">
    <property type="entry name" value="LARVAL STORAGE PROTEIN/PHENOLOXIDASE"/>
    <property type="match status" value="1"/>
</dbReference>
<dbReference type="InterPro" id="IPR013788">
    <property type="entry name" value="Hemocyanin/hexamerin"/>
</dbReference>
<dbReference type="SUPFAM" id="SSF81296">
    <property type="entry name" value="E set domains"/>
    <property type="match status" value="1"/>
</dbReference>
<dbReference type="Pfam" id="PF03722">
    <property type="entry name" value="Hemocyanin_N"/>
    <property type="match status" value="1"/>
</dbReference>
<comment type="similarity">
    <text evidence="3">Belongs to the tyrosinase family.</text>
</comment>
<keyword evidence="8" id="KW-0503">Monooxygenase</keyword>
<dbReference type="FunFam" id="2.60.40.1520:FF:000001">
    <property type="entry name" value="Hemocyanin subunit 2"/>
    <property type="match status" value="1"/>
</dbReference>
<keyword evidence="4" id="KW-0964">Secreted</keyword>
<dbReference type="GO" id="GO:0042438">
    <property type="term" value="P:melanin biosynthetic process"/>
    <property type="evidence" value="ECO:0007669"/>
    <property type="project" value="UniProtKB-KW"/>
</dbReference>
<dbReference type="GO" id="GO:0004503">
    <property type="term" value="F:tyrosinase activity"/>
    <property type="evidence" value="ECO:0007669"/>
    <property type="project" value="UniProtKB-ARBA"/>
</dbReference>
<dbReference type="Gene3D" id="2.60.40.1520">
    <property type="entry name" value="Hemocyanin, C-terminal domain"/>
    <property type="match status" value="1"/>
</dbReference>
<name>A0A6P4F1Y7_DRORH</name>
<dbReference type="Gene3D" id="1.20.1370.10">
    <property type="entry name" value="Hemocyanin, N-terminal domain"/>
    <property type="match status" value="1"/>
</dbReference>
<dbReference type="PANTHER" id="PTHR11511:SF4">
    <property type="entry name" value="PHENOLOXIDASE 2-RELATED"/>
    <property type="match status" value="1"/>
</dbReference>
<evidence type="ECO:0000313" key="12">
    <source>
        <dbReference type="EnsemblMetazoa" id="XP_016984437.1"/>
    </source>
</evidence>
<reference evidence="13" key="1">
    <citation type="journal article" date="2021" name="Elife">
        <title>Highly contiguous assemblies of 101 drosophilid genomes.</title>
        <authorList>
            <person name="Kim B.Y."/>
            <person name="Wang J.R."/>
            <person name="Miller D.E."/>
            <person name="Barmina O."/>
            <person name="Delaney E."/>
            <person name="Thompson A."/>
            <person name="Comeault A.A."/>
            <person name="Peede D."/>
            <person name="D'Agostino E.R."/>
            <person name="Pelaez J."/>
            <person name="Aguilar J.M."/>
            <person name="Haji D."/>
            <person name="Matsunaga T."/>
            <person name="Armstrong E.E."/>
            <person name="Zych M."/>
            <person name="Ogawa Y."/>
            <person name="Stamenkovic-Radak M."/>
            <person name="Jelic M."/>
            <person name="Veselinovic M.S."/>
            <person name="Tanaskovic M."/>
            <person name="Eric P."/>
            <person name="Gao J.J."/>
            <person name="Katoh T.K."/>
            <person name="Toda M.J."/>
            <person name="Watabe H."/>
            <person name="Watada M."/>
            <person name="Davis J.S."/>
            <person name="Moyle L.C."/>
            <person name="Manoli G."/>
            <person name="Bertolini E."/>
            <person name="Kostal V."/>
            <person name="Hawley R.S."/>
            <person name="Takahashi A."/>
            <person name="Jones C.D."/>
            <person name="Price D.K."/>
            <person name="Whiteman N."/>
            <person name="Kopp A."/>
            <person name="Matute D.R."/>
            <person name="Petrov D.A."/>
        </authorList>
    </citation>
    <scope>NUCLEOTIDE SEQUENCE [LARGE SCALE GENOMIC DNA]</scope>
</reference>
<dbReference type="InterPro" id="IPR014756">
    <property type="entry name" value="Ig_E-set"/>
</dbReference>
<dbReference type="GO" id="GO:0004097">
    <property type="term" value="F:catechol oxidase activity"/>
    <property type="evidence" value="ECO:0007669"/>
    <property type="project" value="UniProtKB-ARBA"/>
</dbReference>
<evidence type="ECO:0000259" key="11">
    <source>
        <dbReference type="PROSITE" id="PS00498"/>
    </source>
</evidence>
<dbReference type="InterPro" id="IPR000896">
    <property type="entry name" value="Hemocyanin/hexamerin_mid_dom"/>
</dbReference>
<keyword evidence="7" id="KW-0186">Copper</keyword>
<feature type="domain" description="Tyrosinase copper-binding" evidence="11">
    <location>
        <begin position="402"/>
        <end position="413"/>
    </location>
</feature>
<dbReference type="AlphaFoldDB" id="A0A6P4F1Y7"/>
<dbReference type="PROSITE" id="PS00498">
    <property type="entry name" value="TYROSINASE_2"/>
    <property type="match status" value="1"/>
</dbReference>
<dbReference type="GO" id="GO:0046872">
    <property type="term" value="F:metal ion binding"/>
    <property type="evidence" value="ECO:0007669"/>
    <property type="project" value="UniProtKB-KW"/>
</dbReference>
<dbReference type="InterPro" id="IPR005203">
    <property type="entry name" value="Hemocyanin_C"/>
</dbReference>
<accession>A0A6P4F1Y7</accession>
<evidence type="ECO:0000256" key="9">
    <source>
        <dbReference type="ARBA" id="ARBA00023101"/>
    </source>
</evidence>
<dbReference type="InterPro" id="IPR008922">
    <property type="entry name" value="Di-copper_centre_dom_sf"/>
</dbReference>
<keyword evidence="13" id="KW-1185">Reference proteome</keyword>
<evidence type="ECO:0000256" key="10">
    <source>
        <dbReference type="ARBA" id="ARBA00023157"/>
    </source>
</evidence>
<evidence type="ECO:0000256" key="1">
    <source>
        <dbReference type="ARBA" id="ARBA00001973"/>
    </source>
</evidence>
<evidence type="ECO:0000256" key="3">
    <source>
        <dbReference type="ARBA" id="ARBA00009928"/>
    </source>
</evidence>
<comment type="subcellular location">
    <subcellularLocation>
        <location evidence="2">Secreted</location>
    </subcellularLocation>
</comment>
<keyword evidence="6" id="KW-0560">Oxidoreductase</keyword>
<dbReference type="PROSITE" id="PS00209">
    <property type="entry name" value="HEMOCYANIN_1"/>
    <property type="match status" value="1"/>
</dbReference>
<evidence type="ECO:0000256" key="5">
    <source>
        <dbReference type="ARBA" id="ARBA00022723"/>
    </source>
</evidence>
<organism evidence="14">
    <name type="scientific">Drosophila rhopaloa</name>
    <name type="common">Fruit fly</name>
    <dbReference type="NCBI Taxonomy" id="1041015"/>
    <lineage>
        <taxon>Eukaryota</taxon>
        <taxon>Metazoa</taxon>
        <taxon>Ecdysozoa</taxon>
        <taxon>Arthropoda</taxon>
        <taxon>Hexapoda</taxon>
        <taxon>Insecta</taxon>
        <taxon>Pterygota</taxon>
        <taxon>Neoptera</taxon>
        <taxon>Endopterygota</taxon>
        <taxon>Diptera</taxon>
        <taxon>Brachycera</taxon>
        <taxon>Muscomorpha</taxon>
        <taxon>Ephydroidea</taxon>
        <taxon>Drosophilidae</taxon>
        <taxon>Drosophila</taxon>
        <taxon>Sophophora</taxon>
    </lineage>
</organism>
<keyword evidence="5" id="KW-0479">Metal-binding</keyword>
<dbReference type="SUPFAM" id="SSF48050">
    <property type="entry name" value="Hemocyanin, N-terminal domain"/>
    <property type="match status" value="1"/>
</dbReference>
<evidence type="ECO:0000256" key="2">
    <source>
        <dbReference type="ARBA" id="ARBA00004613"/>
    </source>
</evidence>
<evidence type="ECO:0000256" key="6">
    <source>
        <dbReference type="ARBA" id="ARBA00023002"/>
    </source>
</evidence>
<proteinExistence type="inferred from homology"/>
<evidence type="ECO:0000256" key="8">
    <source>
        <dbReference type="ARBA" id="ARBA00023033"/>
    </source>
</evidence>
<dbReference type="InterPro" id="IPR002227">
    <property type="entry name" value="Tyrosinase_Cu-bd"/>
</dbReference>
<evidence type="ECO:0000313" key="14">
    <source>
        <dbReference type="RefSeq" id="XP_016984437.1"/>
    </source>
</evidence>
<evidence type="ECO:0000256" key="4">
    <source>
        <dbReference type="ARBA" id="ARBA00022525"/>
    </source>
</evidence>
<dbReference type="OrthoDB" id="6371642at2759"/>
<dbReference type="SUPFAM" id="SSF48056">
    <property type="entry name" value="Di-copper centre-containing domain"/>
    <property type="match status" value="1"/>
</dbReference>
<evidence type="ECO:0000256" key="7">
    <source>
        <dbReference type="ARBA" id="ARBA00023008"/>
    </source>
</evidence>
<dbReference type="Proteomes" id="UP001652680">
    <property type="component" value="Unassembled WGS sequence"/>
</dbReference>
<keyword evidence="10" id="KW-1015">Disulfide bond</keyword>
<dbReference type="PRINTS" id="PR00187">
    <property type="entry name" value="HAEMOCYANIN"/>
</dbReference>
<dbReference type="Pfam" id="PF00372">
    <property type="entry name" value="Hemocyanin_M"/>
    <property type="match status" value="1"/>
</dbReference>
<dbReference type="FunFam" id="1.10.1280.10:FF:000004">
    <property type="entry name" value="Hemocyanin subunit 2"/>
    <property type="match status" value="1"/>
</dbReference>
<reference evidence="12" key="3">
    <citation type="submission" date="2025-05" db="UniProtKB">
        <authorList>
            <consortium name="EnsemblMetazoa"/>
        </authorList>
    </citation>
    <scope>IDENTIFICATION</scope>
</reference>
<dbReference type="GO" id="GO:0005576">
    <property type="term" value="C:extracellular region"/>
    <property type="evidence" value="ECO:0007669"/>
    <property type="project" value="UniProtKB-SubCell"/>
</dbReference>
<dbReference type="InterPro" id="IPR036697">
    <property type="entry name" value="Hemocyanin_N_sf"/>
</dbReference>
<gene>
    <name evidence="14" type="primary">LOC108048366</name>
    <name evidence="12" type="synonym">108048366</name>
</gene>
<evidence type="ECO:0000313" key="13">
    <source>
        <dbReference type="Proteomes" id="UP001652680"/>
    </source>
</evidence>
<reference evidence="14" key="2">
    <citation type="submission" date="2025-04" db="UniProtKB">
        <authorList>
            <consortium name="RefSeq"/>
        </authorList>
    </citation>
    <scope>IDENTIFICATION</scope>
</reference>
<dbReference type="Gene3D" id="1.10.1280.10">
    <property type="entry name" value="Di-copper center containing domain from catechol oxidase"/>
    <property type="match status" value="1"/>
</dbReference>
<dbReference type="EnsemblMetazoa" id="XM_017128948.2">
    <property type="protein sequence ID" value="XP_016984437.1"/>
    <property type="gene ID" value="LOC108048366"/>
</dbReference>
<keyword evidence="9" id="KW-0470">Melanin biosynthesis</keyword>